<dbReference type="Proteomes" id="UP000294200">
    <property type="component" value="Unassembled WGS sequence"/>
</dbReference>
<dbReference type="InterPro" id="IPR005297">
    <property type="entry name" value="Lipoprotein_repeat"/>
</dbReference>
<keyword evidence="3" id="KW-1185">Reference proteome</keyword>
<protein>
    <submittedName>
        <fullName evidence="2">Uncharacterized protein</fullName>
    </submittedName>
</protein>
<evidence type="ECO:0000313" key="3">
    <source>
        <dbReference type="Proteomes" id="UP000294200"/>
    </source>
</evidence>
<sequence length="78" mass="9391">MRRRWKRDARCRLREKLPTRASRARRQTVRCPDLDIRPDGRSQWAFQGKRLYRGLMDKKPGDRAGDGLNEVRRSVRVR</sequence>
<comment type="caution">
    <text evidence="2">The sequence shown here is derived from an EMBL/GenBank/DDBJ whole genome shotgun (WGS) entry which is preliminary data.</text>
</comment>
<feature type="region of interest" description="Disordered" evidence="1">
    <location>
        <begin position="56"/>
        <end position="78"/>
    </location>
</feature>
<dbReference type="AlphaFoldDB" id="A0A4R0XEL7"/>
<accession>A0A4R0XEL7</accession>
<dbReference type="Pfam" id="PF03640">
    <property type="entry name" value="Lipoprotein_15"/>
    <property type="match status" value="1"/>
</dbReference>
<name>A0A4R0XEL7_9BURK</name>
<proteinExistence type="predicted"/>
<gene>
    <name evidence="2" type="ORF">BZM27_32955</name>
</gene>
<evidence type="ECO:0000256" key="1">
    <source>
        <dbReference type="SAM" id="MobiDB-lite"/>
    </source>
</evidence>
<organism evidence="2 3">
    <name type="scientific">Paraburkholderia steynii</name>
    <dbReference type="NCBI Taxonomy" id="1245441"/>
    <lineage>
        <taxon>Bacteria</taxon>
        <taxon>Pseudomonadati</taxon>
        <taxon>Pseudomonadota</taxon>
        <taxon>Betaproteobacteria</taxon>
        <taxon>Burkholderiales</taxon>
        <taxon>Burkholderiaceae</taxon>
        <taxon>Paraburkholderia</taxon>
    </lineage>
</organism>
<dbReference type="EMBL" id="MWML01000160">
    <property type="protein sequence ID" value="TCG05557.1"/>
    <property type="molecule type" value="Genomic_DNA"/>
</dbReference>
<evidence type="ECO:0000313" key="2">
    <source>
        <dbReference type="EMBL" id="TCG05557.1"/>
    </source>
</evidence>
<reference evidence="2 3" key="1">
    <citation type="submission" date="2017-02" db="EMBL/GenBank/DDBJ databases">
        <title>Paraburkholderia sophoroidis sp. nov. and Paraburkholderia steynii sp. nov. rhizobial symbionts of the fynbos legume Hypocalyptus sophoroides.</title>
        <authorList>
            <person name="Steenkamp E.T."/>
            <person name="Beukes C.W."/>
            <person name="Van Zyl E."/>
            <person name="Avontuur J."/>
            <person name="Chan W.Y."/>
            <person name="Hassen A."/>
            <person name="Palmer M."/>
            <person name="Mthombeni L."/>
            <person name="Phalane F."/>
            <person name="Sereme K."/>
            <person name="Venter S.N."/>
        </authorList>
    </citation>
    <scope>NUCLEOTIDE SEQUENCE [LARGE SCALE GENOMIC DNA]</scope>
    <source>
        <strain evidence="2 3">HC1.1ba</strain>
    </source>
</reference>